<reference evidence="2 3" key="1">
    <citation type="submission" date="2016-02" db="EMBL/GenBank/DDBJ databases">
        <title>Genome analysis of coral dinoflagellate symbionts highlights evolutionary adaptations to a symbiotic lifestyle.</title>
        <authorList>
            <person name="Aranda M."/>
            <person name="Li Y."/>
            <person name="Liew Y.J."/>
            <person name="Baumgarten S."/>
            <person name="Simakov O."/>
            <person name="Wilson M."/>
            <person name="Piel J."/>
            <person name="Ashoor H."/>
            <person name="Bougouffa S."/>
            <person name="Bajic V.B."/>
            <person name="Ryu T."/>
            <person name="Ravasi T."/>
            <person name="Bayer T."/>
            <person name="Micklem G."/>
            <person name="Kim H."/>
            <person name="Bhak J."/>
            <person name="Lajeunesse T.C."/>
            <person name="Voolstra C.R."/>
        </authorList>
    </citation>
    <scope>NUCLEOTIDE SEQUENCE [LARGE SCALE GENOMIC DNA]</scope>
    <source>
        <strain evidence="2 3">CCMP2467</strain>
    </source>
</reference>
<protein>
    <submittedName>
        <fullName evidence="2">Uncharacterized protein</fullName>
    </submittedName>
</protein>
<feature type="non-terminal residue" evidence="2">
    <location>
        <position position="74"/>
    </location>
</feature>
<dbReference type="EMBL" id="LSRX01007184">
    <property type="protein sequence ID" value="OLP72524.1"/>
    <property type="molecule type" value="Genomic_DNA"/>
</dbReference>
<dbReference type="Proteomes" id="UP000186817">
    <property type="component" value="Unassembled WGS sequence"/>
</dbReference>
<evidence type="ECO:0000256" key="1">
    <source>
        <dbReference type="SAM" id="MobiDB-lite"/>
    </source>
</evidence>
<sequence>MADVLEMVQRFHDTAQQNEPTTASREAVPETRPFAGQGYTLGEDAPASFNLDDMLKKKGINMDETYDINMRYEN</sequence>
<name>A0A1Q9BQ99_SYMMI</name>
<organism evidence="2 3">
    <name type="scientific">Symbiodinium microadriaticum</name>
    <name type="common">Dinoflagellate</name>
    <name type="synonym">Zooxanthella microadriatica</name>
    <dbReference type="NCBI Taxonomy" id="2951"/>
    <lineage>
        <taxon>Eukaryota</taxon>
        <taxon>Sar</taxon>
        <taxon>Alveolata</taxon>
        <taxon>Dinophyceae</taxon>
        <taxon>Suessiales</taxon>
        <taxon>Symbiodiniaceae</taxon>
        <taxon>Symbiodinium</taxon>
    </lineage>
</organism>
<evidence type="ECO:0000313" key="3">
    <source>
        <dbReference type="Proteomes" id="UP000186817"/>
    </source>
</evidence>
<gene>
    <name evidence="2" type="ORF">AK812_SmicGene48147</name>
</gene>
<comment type="caution">
    <text evidence="2">The sequence shown here is derived from an EMBL/GenBank/DDBJ whole genome shotgun (WGS) entry which is preliminary data.</text>
</comment>
<keyword evidence="3" id="KW-1185">Reference proteome</keyword>
<feature type="compositionally biased region" description="Polar residues" evidence="1">
    <location>
        <begin position="14"/>
        <end position="24"/>
    </location>
</feature>
<accession>A0A1Q9BQ99</accession>
<feature type="region of interest" description="Disordered" evidence="1">
    <location>
        <begin position="1"/>
        <end position="43"/>
    </location>
</feature>
<proteinExistence type="predicted"/>
<dbReference type="AlphaFoldDB" id="A0A1Q9BQ99"/>
<evidence type="ECO:0000313" key="2">
    <source>
        <dbReference type="EMBL" id="OLP72524.1"/>
    </source>
</evidence>